<keyword evidence="6 7" id="KW-0472">Membrane</keyword>
<keyword evidence="9" id="KW-1185">Reference proteome</keyword>
<reference evidence="9" key="1">
    <citation type="submission" date="2013-01" db="EMBL/GenBank/DDBJ databases">
        <title>Draft Genome Sequence of a Mulberry Tree, Morus notabilis C.K. Schneid.</title>
        <authorList>
            <person name="He N."/>
            <person name="Zhao S."/>
        </authorList>
    </citation>
    <scope>NUCLEOTIDE SEQUENCE</scope>
</reference>
<evidence type="ECO:0000313" key="9">
    <source>
        <dbReference type="Proteomes" id="UP000030645"/>
    </source>
</evidence>
<evidence type="ECO:0000256" key="5">
    <source>
        <dbReference type="ARBA" id="ARBA00022989"/>
    </source>
</evidence>
<organism evidence="8 9">
    <name type="scientific">Morus notabilis</name>
    <dbReference type="NCBI Taxonomy" id="981085"/>
    <lineage>
        <taxon>Eukaryota</taxon>
        <taxon>Viridiplantae</taxon>
        <taxon>Streptophyta</taxon>
        <taxon>Embryophyta</taxon>
        <taxon>Tracheophyta</taxon>
        <taxon>Spermatophyta</taxon>
        <taxon>Magnoliopsida</taxon>
        <taxon>eudicotyledons</taxon>
        <taxon>Gunneridae</taxon>
        <taxon>Pentapetalae</taxon>
        <taxon>rosids</taxon>
        <taxon>fabids</taxon>
        <taxon>Rosales</taxon>
        <taxon>Moraceae</taxon>
        <taxon>Moreae</taxon>
        <taxon>Morus</taxon>
    </lineage>
</organism>
<dbReference type="GO" id="GO:0005886">
    <property type="term" value="C:plasma membrane"/>
    <property type="evidence" value="ECO:0007669"/>
    <property type="project" value="TreeGrafter"/>
</dbReference>
<dbReference type="InterPro" id="IPR002259">
    <property type="entry name" value="Eqnu_transpt"/>
</dbReference>
<dbReference type="Proteomes" id="UP000030645">
    <property type="component" value="Unassembled WGS sequence"/>
</dbReference>
<evidence type="ECO:0000256" key="6">
    <source>
        <dbReference type="ARBA" id="ARBA00023136"/>
    </source>
</evidence>
<dbReference type="Pfam" id="PF01733">
    <property type="entry name" value="Nucleoside_tran"/>
    <property type="match status" value="1"/>
</dbReference>
<keyword evidence="3" id="KW-0813">Transport</keyword>
<feature type="transmembrane region" description="Helical" evidence="7">
    <location>
        <begin position="155"/>
        <end position="178"/>
    </location>
</feature>
<dbReference type="GO" id="GO:0005337">
    <property type="term" value="F:nucleoside transmembrane transporter activity"/>
    <property type="evidence" value="ECO:0007669"/>
    <property type="project" value="InterPro"/>
</dbReference>
<name>W9RD34_9ROSA</name>
<comment type="subcellular location">
    <subcellularLocation>
        <location evidence="1">Membrane</location>
        <topology evidence="1">Multi-pass membrane protein</topology>
    </subcellularLocation>
</comment>
<evidence type="ECO:0000256" key="4">
    <source>
        <dbReference type="ARBA" id="ARBA00022692"/>
    </source>
</evidence>
<evidence type="ECO:0000256" key="1">
    <source>
        <dbReference type="ARBA" id="ARBA00004141"/>
    </source>
</evidence>
<dbReference type="eggNOG" id="KOG0017">
    <property type="taxonomic scope" value="Eukaryota"/>
</dbReference>
<comment type="similarity">
    <text evidence="2">Belongs to the SLC29A/ENT transporter (TC 2.A.57) family.</text>
</comment>
<dbReference type="PANTHER" id="PTHR10332:SF10">
    <property type="entry name" value="EQUILIBRATIVE NUCLEOSIDE TRANSPORTER 4"/>
    <property type="match status" value="1"/>
</dbReference>
<proteinExistence type="inferred from homology"/>
<feature type="transmembrane region" description="Helical" evidence="7">
    <location>
        <begin position="121"/>
        <end position="143"/>
    </location>
</feature>
<evidence type="ECO:0000313" key="8">
    <source>
        <dbReference type="EMBL" id="EXB82613.1"/>
    </source>
</evidence>
<dbReference type="eggNOG" id="KOG1479">
    <property type="taxonomic scope" value="Eukaryota"/>
</dbReference>
<protein>
    <submittedName>
        <fullName evidence="8">Retrovirus-related Pol polyprotein from transposon TNT 1-94</fullName>
    </submittedName>
</protein>
<evidence type="ECO:0000256" key="3">
    <source>
        <dbReference type="ARBA" id="ARBA00022448"/>
    </source>
</evidence>
<keyword evidence="5 7" id="KW-1133">Transmembrane helix</keyword>
<gene>
    <name evidence="8" type="ORF">L484_027792</name>
</gene>
<dbReference type="CDD" id="cd09272">
    <property type="entry name" value="RNase_HI_RT_Ty1"/>
    <property type="match status" value="1"/>
</dbReference>
<dbReference type="STRING" id="981085.W9RD34"/>
<sequence>MLGGTPTIYSDNQSAIHLCKNLVYHEKSKHIDVRHHFIREKVEDEVVKLEKVDTKENPSDMATKLITGYNVFDLVGKSLTALYVPANQKVAIGATVMRLLFFPLFYGCLHGPEFFWTEVPVTMLTCLLGLTNGYLTSVLMILVPKNVPLQHAETAGIVIVLLQVIGLASGSIISWFWVI</sequence>
<evidence type="ECO:0000256" key="7">
    <source>
        <dbReference type="SAM" id="Phobius"/>
    </source>
</evidence>
<accession>W9RD34</accession>
<dbReference type="EMBL" id="KE344869">
    <property type="protein sequence ID" value="EXB82613.1"/>
    <property type="molecule type" value="Genomic_DNA"/>
</dbReference>
<keyword evidence="4 7" id="KW-0812">Transmembrane</keyword>
<dbReference type="PANTHER" id="PTHR10332">
    <property type="entry name" value="EQUILIBRATIVE NUCLEOSIDE TRANSPORTER"/>
    <property type="match status" value="1"/>
</dbReference>
<dbReference type="AlphaFoldDB" id="W9RD34"/>
<evidence type="ECO:0000256" key="2">
    <source>
        <dbReference type="ARBA" id="ARBA00007965"/>
    </source>
</evidence>